<comment type="subcellular location">
    <subcellularLocation>
        <location evidence="1">Cell envelope</location>
    </subcellularLocation>
</comment>
<dbReference type="GO" id="GO:0046688">
    <property type="term" value="P:response to copper ion"/>
    <property type="evidence" value="ECO:0007669"/>
    <property type="project" value="InterPro"/>
</dbReference>
<evidence type="ECO:0000256" key="2">
    <source>
        <dbReference type="ARBA" id="ARBA00022723"/>
    </source>
</evidence>
<dbReference type="SUPFAM" id="SSF81296">
    <property type="entry name" value="E set domains"/>
    <property type="match status" value="1"/>
</dbReference>
<dbReference type="InterPro" id="IPR014756">
    <property type="entry name" value="Ig_E-set"/>
</dbReference>
<dbReference type="InterPro" id="IPR014755">
    <property type="entry name" value="Cu-Rt/internalin_Ig-like"/>
</dbReference>
<protein>
    <recommendedName>
        <fullName evidence="5">CopC domain-containing protein</fullName>
    </recommendedName>
</protein>
<feature type="domain" description="CopC" evidence="5">
    <location>
        <begin position="50"/>
        <end position="145"/>
    </location>
</feature>
<keyword evidence="4" id="KW-0186">Copper</keyword>
<dbReference type="GO" id="GO:0042597">
    <property type="term" value="C:periplasmic space"/>
    <property type="evidence" value="ECO:0007669"/>
    <property type="project" value="InterPro"/>
</dbReference>
<dbReference type="PANTHER" id="PTHR34820">
    <property type="entry name" value="INNER MEMBRANE PROTEIN YEBZ"/>
    <property type="match status" value="1"/>
</dbReference>
<dbReference type="GO" id="GO:0005886">
    <property type="term" value="C:plasma membrane"/>
    <property type="evidence" value="ECO:0007669"/>
    <property type="project" value="TreeGrafter"/>
</dbReference>
<sequence>MQNKYAMKTRNVNEVVAMSTHSRLTAWPSMMLLGLVLLTLLSYSNAVFAHASLVKAEPARRAMLSTSPKQVRLWFNEEIEPAYASLSVLDAEANSMSAEKPSVHPEDPKSIFVELPELAPGQYTVKFRVLSVDGHVVDSDYKFTVKNKR</sequence>
<keyword evidence="7" id="KW-1185">Reference proteome</keyword>
<evidence type="ECO:0000313" key="7">
    <source>
        <dbReference type="Proteomes" id="UP000198640"/>
    </source>
</evidence>
<dbReference type="PANTHER" id="PTHR34820:SF4">
    <property type="entry name" value="INNER MEMBRANE PROTEIN YEBZ"/>
    <property type="match status" value="1"/>
</dbReference>
<dbReference type="Gene3D" id="2.60.40.1220">
    <property type="match status" value="1"/>
</dbReference>
<organism evidence="6 7">
    <name type="scientific">Nitrosomonas halophila</name>
    <dbReference type="NCBI Taxonomy" id="44576"/>
    <lineage>
        <taxon>Bacteria</taxon>
        <taxon>Pseudomonadati</taxon>
        <taxon>Pseudomonadota</taxon>
        <taxon>Betaproteobacteria</taxon>
        <taxon>Nitrosomonadales</taxon>
        <taxon>Nitrosomonadaceae</taxon>
        <taxon>Nitrosomonas</taxon>
    </lineage>
</organism>
<accession>A0A1H3NSN3</accession>
<dbReference type="GO" id="GO:0030313">
    <property type="term" value="C:cell envelope"/>
    <property type="evidence" value="ECO:0007669"/>
    <property type="project" value="UniProtKB-SubCell"/>
</dbReference>
<dbReference type="GO" id="GO:0005507">
    <property type="term" value="F:copper ion binding"/>
    <property type="evidence" value="ECO:0007669"/>
    <property type="project" value="InterPro"/>
</dbReference>
<proteinExistence type="predicted"/>
<evidence type="ECO:0000256" key="3">
    <source>
        <dbReference type="ARBA" id="ARBA00022729"/>
    </source>
</evidence>
<dbReference type="InterPro" id="IPR007348">
    <property type="entry name" value="CopC_dom"/>
</dbReference>
<dbReference type="GO" id="GO:0006825">
    <property type="term" value="P:copper ion transport"/>
    <property type="evidence" value="ECO:0007669"/>
    <property type="project" value="InterPro"/>
</dbReference>
<dbReference type="STRING" id="44576.SAMN05421881_10802"/>
<dbReference type="AlphaFoldDB" id="A0A1H3NSN3"/>
<keyword evidence="3" id="KW-0732">Signal</keyword>
<reference evidence="6 7" key="1">
    <citation type="submission" date="2016-10" db="EMBL/GenBank/DDBJ databases">
        <authorList>
            <person name="de Groot N.N."/>
        </authorList>
    </citation>
    <scope>NUCLEOTIDE SEQUENCE [LARGE SCALE GENOMIC DNA]</scope>
    <source>
        <strain evidence="6 7">Nm1</strain>
    </source>
</reference>
<dbReference type="InterPro" id="IPR032694">
    <property type="entry name" value="CopC/D"/>
</dbReference>
<dbReference type="RefSeq" id="WP_245725220.1">
    <property type="nucleotide sequence ID" value="NZ_FNOY01000080.1"/>
</dbReference>
<keyword evidence="2" id="KW-0479">Metal-binding</keyword>
<evidence type="ECO:0000259" key="5">
    <source>
        <dbReference type="Pfam" id="PF04234"/>
    </source>
</evidence>
<evidence type="ECO:0000256" key="4">
    <source>
        <dbReference type="ARBA" id="ARBA00023008"/>
    </source>
</evidence>
<gene>
    <name evidence="6" type="ORF">SAMN05421881_10802</name>
</gene>
<dbReference type="EMBL" id="FNOY01000080">
    <property type="protein sequence ID" value="SDY91927.1"/>
    <property type="molecule type" value="Genomic_DNA"/>
</dbReference>
<evidence type="ECO:0000256" key="1">
    <source>
        <dbReference type="ARBA" id="ARBA00004196"/>
    </source>
</evidence>
<dbReference type="Proteomes" id="UP000198640">
    <property type="component" value="Unassembled WGS sequence"/>
</dbReference>
<dbReference type="Pfam" id="PF04234">
    <property type="entry name" value="CopC"/>
    <property type="match status" value="1"/>
</dbReference>
<evidence type="ECO:0000313" key="6">
    <source>
        <dbReference type="EMBL" id="SDY91927.1"/>
    </source>
</evidence>
<name>A0A1H3NSN3_9PROT</name>